<protein>
    <submittedName>
        <fullName evidence="1">Uncharacterized protein</fullName>
    </submittedName>
</protein>
<gene>
    <name evidence="1" type="ORF">J2S77_001434</name>
</gene>
<name>A0ABT9VF35_9BACI</name>
<dbReference type="RefSeq" id="WP_306975972.1">
    <property type="nucleotide sequence ID" value="NZ_JAUSTQ010000004.1"/>
</dbReference>
<proteinExistence type="predicted"/>
<evidence type="ECO:0000313" key="2">
    <source>
        <dbReference type="Proteomes" id="UP001224359"/>
    </source>
</evidence>
<dbReference type="SUPFAM" id="SSF82171">
    <property type="entry name" value="DPP6 N-terminal domain-like"/>
    <property type="match status" value="1"/>
</dbReference>
<accession>A0ABT9VF35</accession>
<keyword evidence="2" id="KW-1185">Reference proteome</keyword>
<comment type="caution">
    <text evidence="1">The sequence shown here is derived from an EMBL/GenBank/DDBJ whole genome shotgun (WGS) entry which is preliminary data.</text>
</comment>
<evidence type="ECO:0000313" key="1">
    <source>
        <dbReference type="EMBL" id="MDQ0159470.1"/>
    </source>
</evidence>
<dbReference type="EMBL" id="JAUSTQ010000004">
    <property type="protein sequence ID" value="MDQ0159470.1"/>
    <property type="molecule type" value="Genomic_DNA"/>
</dbReference>
<reference evidence="1 2" key="1">
    <citation type="submission" date="2023-07" db="EMBL/GenBank/DDBJ databases">
        <title>Genomic Encyclopedia of Type Strains, Phase IV (KMG-IV): sequencing the most valuable type-strain genomes for metagenomic binning, comparative biology and taxonomic classification.</title>
        <authorList>
            <person name="Goeker M."/>
        </authorList>
    </citation>
    <scope>NUCLEOTIDE SEQUENCE [LARGE SCALE GENOMIC DNA]</scope>
    <source>
        <strain evidence="1 2">DSM 16460</strain>
    </source>
</reference>
<organism evidence="1 2">
    <name type="scientific">Alkalibacillus salilacus</name>
    <dbReference type="NCBI Taxonomy" id="284582"/>
    <lineage>
        <taxon>Bacteria</taxon>
        <taxon>Bacillati</taxon>
        <taxon>Bacillota</taxon>
        <taxon>Bacilli</taxon>
        <taxon>Bacillales</taxon>
        <taxon>Bacillaceae</taxon>
        <taxon>Alkalibacillus</taxon>
    </lineage>
</organism>
<dbReference type="Proteomes" id="UP001224359">
    <property type="component" value="Unassembled WGS sequence"/>
</dbReference>
<sequence>MNKKGMLIVFGFIIVVIAGFAVAGGIVESSKNTEPYFTGEYNIGPDGRIAYVMETDGRQTLYVKGPDAKRIEVYTAEESKELWSPVFNDNGDFSVIETTGYPEAPPGEQEFQLEHSDVHTISAEGGDIETVLQARGVITDLVKDPAQMRWIINGIHLSTEGEPEEGFKPYASGLYTLKPNGNFEEIQSFETYSPSSLSIADNGKRMLMVLPDDYENATPDSMFESVERIYEMNIEKPEEMKVISNKNSEVPISEVVWMEDQNKLLYQTIMNYGEDGLYEYDMVSYDRASGKEGDRLRINDSVQHAKLSRDNTLLYYVKEKSEANQSESYELFRYHLDNGEEEKIELSP</sequence>